<evidence type="ECO:0000256" key="5">
    <source>
        <dbReference type="ARBA" id="ARBA00022989"/>
    </source>
</evidence>
<feature type="transmembrane region" description="Helical" evidence="8">
    <location>
        <begin position="86"/>
        <end position="105"/>
    </location>
</feature>
<evidence type="ECO:0000256" key="2">
    <source>
        <dbReference type="ARBA" id="ARBA00022448"/>
    </source>
</evidence>
<comment type="caution">
    <text evidence="9">The sequence shown here is derived from an EMBL/GenBank/DDBJ whole genome shotgun (WGS) entry which is preliminary data.</text>
</comment>
<proteinExistence type="inferred from homology"/>
<dbReference type="Proteomes" id="UP000660668">
    <property type="component" value="Unassembled WGS sequence"/>
</dbReference>
<keyword evidence="6 8" id="KW-0472">Membrane</keyword>
<evidence type="ECO:0000256" key="7">
    <source>
        <dbReference type="RuleBase" id="RU003942"/>
    </source>
</evidence>
<dbReference type="InterPro" id="IPR037185">
    <property type="entry name" value="EmrE-like"/>
</dbReference>
<dbReference type="InterPro" id="IPR045324">
    <property type="entry name" value="Small_multidrug_res"/>
</dbReference>
<evidence type="ECO:0000256" key="6">
    <source>
        <dbReference type="ARBA" id="ARBA00023136"/>
    </source>
</evidence>
<organism evidence="9 10">
    <name type="scientific">Nocardioides agariphilus</name>
    <dbReference type="NCBI Taxonomy" id="433664"/>
    <lineage>
        <taxon>Bacteria</taxon>
        <taxon>Bacillati</taxon>
        <taxon>Actinomycetota</taxon>
        <taxon>Actinomycetes</taxon>
        <taxon>Propionibacteriales</taxon>
        <taxon>Nocardioidaceae</taxon>
        <taxon>Nocardioides</taxon>
    </lineage>
</organism>
<evidence type="ECO:0000256" key="8">
    <source>
        <dbReference type="SAM" id="Phobius"/>
    </source>
</evidence>
<feature type="transmembrane region" description="Helical" evidence="8">
    <location>
        <begin position="59"/>
        <end position="80"/>
    </location>
</feature>
<evidence type="ECO:0000256" key="1">
    <source>
        <dbReference type="ARBA" id="ARBA00004651"/>
    </source>
</evidence>
<name>A0A930YQP8_9ACTN</name>
<dbReference type="FunFam" id="1.10.3730.20:FF:000001">
    <property type="entry name" value="Quaternary ammonium compound resistance transporter SugE"/>
    <property type="match status" value="1"/>
</dbReference>
<dbReference type="InterPro" id="IPR000390">
    <property type="entry name" value="Small_drug/metabolite_transptr"/>
</dbReference>
<evidence type="ECO:0000313" key="10">
    <source>
        <dbReference type="Proteomes" id="UP000660668"/>
    </source>
</evidence>
<accession>A0A930YQP8</accession>
<dbReference type="SUPFAM" id="SSF103481">
    <property type="entry name" value="Multidrug resistance efflux transporter EmrE"/>
    <property type="match status" value="1"/>
</dbReference>
<dbReference type="AlphaFoldDB" id="A0A930YQP8"/>
<keyword evidence="2" id="KW-0813">Transport</keyword>
<feature type="transmembrane region" description="Helical" evidence="8">
    <location>
        <begin position="33"/>
        <end position="52"/>
    </location>
</feature>
<dbReference type="Pfam" id="PF00893">
    <property type="entry name" value="Multi_Drug_Res"/>
    <property type="match status" value="1"/>
</dbReference>
<protein>
    <submittedName>
        <fullName evidence="9">Multidrug efflux SMR transporter</fullName>
    </submittedName>
</protein>
<reference evidence="9" key="1">
    <citation type="submission" date="2020-11" db="EMBL/GenBank/DDBJ databases">
        <title>Nocardioides cynanchi sp. nov., isolated from soil of rhizosphere of Cynanchum wilfordii.</title>
        <authorList>
            <person name="Lee J.-S."/>
            <person name="Suh M.K."/>
            <person name="Kim J.-S."/>
        </authorList>
    </citation>
    <scope>NUCLEOTIDE SEQUENCE</scope>
    <source>
        <strain evidence="9">KCTC 19276</strain>
    </source>
</reference>
<keyword evidence="10" id="KW-1185">Reference proteome</keyword>
<comment type="subcellular location">
    <subcellularLocation>
        <location evidence="1 7">Cell membrane</location>
        <topology evidence="1 7">Multi-pass membrane protein</topology>
    </subcellularLocation>
</comment>
<dbReference type="EMBL" id="JADKPO010000020">
    <property type="protein sequence ID" value="MBF4769080.1"/>
    <property type="molecule type" value="Genomic_DNA"/>
</dbReference>
<keyword evidence="4 7" id="KW-0812">Transmembrane</keyword>
<dbReference type="Gene3D" id="1.10.3730.20">
    <property type="match status" value="1"/>
</dbReference>
<gene>
    <name evidence="9" type="ORF">ISU10_15035</name>
</gene>
<dbReference type="PANTHER" id="PTHR30561:SF1">
    <property type="entry name" value="MULTIDRUG TRANSPORTER EMRE"/>
    <property type="match status" value="1"/>
</dbReference>
<keyword evidence="5 8" id="KW-1133">Transmembrane helix</keyword>
<keyword evidence="3" id="KW-1003">Cell membrane</keyword>
<evidence type="ECO:0000256" key="4">
    <source>
        <dbReference type="ARBA" id="ARBA00022692"/>
    </source>
</evidence>
<sequence>MYGAFLLLGVAIVIEVAATAVLPKADGFTNPVWAGGVVAGYALSIWLLTLVVKQMPVSVAYAVWAGAGTALVAVVGLLFLGEPLNWAKALSLAMIVAGVVGLNLAGTH</sequence>
<dbReference type="PANTHER" id="PTHR30561">
    <property type="entry name" value="SMR FAMILY PROTON-DEPENDENT DRUG EFFLUX TRANSPORTER SUGE"/>
    <property type="match status" value="1"/>
</dbReference>
<dbReference type="GO" id="GO:0022857">
    <property type="term" value="F:transmembrane transporter activity"/>
    <property type="evidence" value="ECO:0007669"/>
    <property type="project" value="InterPro"/>
</dbReference>
<comment type="similarity">
    <text evidence="7">Belongs to the drug/metabolite transporter (DMT) superfamily. Small multidrug resistance (SMR) (TC 2.A.7.1) family.</text>
</comment>
<evidence type="ECO:0000313" key="9">
    <source>
        <dbReference type="EMBL" id="MBF4769080.1"/>
    </source>
</evidence>
<evidence type="ECO:0000256" key="3">
    <source>
        <dbReference type="ARBA" id="ARBA00022475"/>
    </source>
</evidence>
<dbReference type="GO" id="GO:0005886">
    <property type="term" value="C:plasma membrane"/>
    <property type="evidence" value="ECO:0007669"/>
    <property type="project" value="UniProtKB-SubCell"/>
</dbReference>